<dbReference type="PANTHER" id="PTHR35529">
    <property type="entry name" value="MANGANESE EFFLUX PUMP MNTP-RELATED"/>
    <property type="match status" value="1"/>
</dbReference>
<protein>
    <recommendedName>
        <fullName evidence="8">Putative manganese efflux pump MntP</fullName>
    </recommendedName>
</protein>
<proteinExistence type="inferred from homology"/>
<feature type="transmembrane region" description="Helical" evidence="8">
    <location>
        <begin position="107"/>
        <end position="126"/>
    </location>
</feature>
<dbReference type="AlphaFoldDB" id="A0A0S6VYK5"/>
<reference evidence="9" key="1">
    <citation type="journal article" date="2015" name="PeerJ">
        <title>First genomic representation of candidate bacterial phylum KSB3 points to enhanced environmental sensing as a trigger of wastewater bulking.</title>
        <authorList>
            <person name="Sekiguchi Y."/>
            <person name="Ohashi A."/>
            <person name="Parks D.H."/>
            <person name="Yamauchi T."/>
            <person name="Tyson G.W."/>
            <person name="Hugenholtz P."/>
        </authorList>
    </citation>
    <scope>NUCLEOTIDE SEQUENCE [LARGE SCALE GENOMIC DNA]</scope>
</reference>
<feature type="transmembrane region" description="Helical" evidence="8">
    <location>
        <begin position="70"/>
        <end position="86"/>
    </location>
</feature>
<dbReference type="HOGENOM" id="CLU_096410_3_0_0"/>
<keyword evidence="6 8" id="KW-0472">Membrane</keyword>
<dbReference type="GO" id="GO:0005384">
    <property type="term" value="F:manganese ion transmembrane transporter activity"/>
    <property type="evidence" value="ECO:0007669"/>
    <property type="project" value="UniProtKB-UniRule"/>
</dbReference>
<evidence type="ECO:0000256" key="2">
    <source>
        <dbReference type="ARBA" id="ARBA00022475"/>
    </source>
</evidence>
<feature type="transmembrane region" description="Helical" evidence="8">
    <location>
        <begin position="163"/>
        <end position="184"/>
    </location>
</feature>
<evidence type="ECO:0000256" key="1">
    <source>
        <dbReference type="ARBA" id="ARBA00022448"/>
    </source>
</evidence>
<evidence type="ECO:0000313" key="9">
    <source>
        <dbReference type="EMBL" id="GAK51116.1"/>
    </source>
</evidence>
<comment type="function">
    <text evidence="8">Probably functions as a manganese efflux pump.</text>
</comment>
<name>A0A0S6VYK5_9BACT</name>
<dbReference type="Pfam" id="PF02659">
    <property type="entry name" value="Mntp"/>
    <property type="match status" value="1"/>
</dbReference>
<keyword evidence="10" id="KW-1185">Reference proteome</keyword>
<dbReference type="Proteomes" id="UP000030700">
    <property type="component" value="Unassembled WGS sequence"/>
</dbReference>
<keyword evidence="2 8" id="KW-1003">Cell membrane</keyword>
<keyword evidence="5 8" id="KW-0406">Ion transport</keyword>
<comment type="similarity">
    <text evidence="8">Belongs to the MntP (TC 9.B.29) family.</text>
</comment>
<keyword evidence="3 8" id="KW-0812">Transmembrane</keyword>
<dbReference type="HAMAP" id="MF_01521">
    <property type="entry name" value="MntP_pump"/>
    <property type="match status" value="1"/>
</dbReference>
<sequence length="193" mass="21276">MELINIFAIAVALAMDAFAVAIATGVTLKTVSPRQSFRLSWHFGLFQFLMPVIGWFGGETVYKFVQHYDHWVAFVLLAFVGGHMIREAFEKDEHEEEKKDPTKGMRMVMLSVATSIDALAIGFSLSMIDVRVFFPAVIIGIVALMFTLVGLHLGAKLGSGSRIAHYAEIAGGVVLVVIGLNILYKHNVFAFLK</sequence>
<organism evidence="9">
    <name type="scientific">Candidatus Moduliflexus flocculans</name>
    <dbReference type="NCBI Taxonomy" id="1499966"/>
    <lineage>
        <taxon>Bacteria</taxon>
        <taxon>Candidatus Moduliflexota</taxon>
        <taxon>Candidatus Moduliflexia</taxon>
        <taxon>Candidatus Moduliflexales</taxon>
        <taxon>Candidatus Moduliflexaceae</taxon>
    </lineage>
</organism>
<dbReference type="EMBL" id="DF820456">
    <property type="protein sequence ID" value="GAK51116.1"/>
    <property type="molecule type" value="Genomic_DNA"/>
</dbReference>
<dbReference type="GO" id="GO:0005886">
    <property type="term" value="C:plasma membrane"/>
    <property type="evidence" value="ECO:0007669"/>
    <property type="project" value="UniProtKB-SubCell"/>
</dbReference>
<evidence type="ECO:0000256" key="8">
    <source>
        <dbReference type="HAMAP-Rule" id="MF_01521"/>
    </source>
</evidence>
<dbReference type="PANTHER" id="PTHR35529:SF1">
    <property type="entry name" value="MANGANESE EFFLUX PUMP MNTP-RELATED"/>
    <property type="match status" value="1"/>
</dbReference>
<evidence type="ECO:0000256" key="5">
    <source>
        <dbReference type="ARBA" id="ARBA00023065"/>
    </source>
</evidence>
<gene>
    <name evidence="8" type="primary">mntP</name>
    <name evidence="9" type="ORF">U14_02358</name>
</gene>
<accession>A0A0S6VYK5</accession>
<dbReference type="STRING" id="1499966.U14_02358"/>
<keyword evidence="7 8" id="KW-0464">Manganese</keyword>
<dbReference type="InterPro" id="IPR003810">
    <property type="entry name" value="Mntp/YtaF"/>
</dbReference>
<evidence type="ECO:0000256" key="4">
    <source>
        <dbReference type="ARBA" id="ARBA00022989"/>
    </source>
</evidence>
<feature type="transmembrane region" description="Helical" evidence="8">
    <location>
        <begin position="39"/>
        <end position="58"/>
    </location>
</feature>
<feature type="transmembrane region" description="Helical" evidence="8">
    <location>
        <begin position="132"/>
        <end position="151"/>
    </location>
</feature>
<dbReference type="InterPro" id="IPR022929">
    <property type="entry name" value="Put_MntP"/>
</dbReference>
<evidence type="ECO:0000256" key="7">
    <source>
        <dbReference type="ARBA" id="ARBA00023211"/>
    </source>
</evidence>
<feature type="transmembrane region" description="Helical" evidence="8">
    <location>
        <begin position="6"/>
        <end position="27"/>
    </location>
</feature>
<evidence type="ECO:0000256" key="3">
    <source>
        <dbReference type="ARBA" id="ARBA00022692"/>
    </source>
</evidence>
<evidence type="ECO:0000256" key="6">
    <source>
        <dbReference type="ARBA" id="ARBA00023136"/>
    </source>
</evidence>
<keyword evidence="1 8" id="KW-0813">Transport</keyword>
<keyword evidence="4 8" id="KW-1133">Transmembrane helix</keyword>
<comment type="subcellular location">
    <subcellularLocation>
        <location evidence="8">Cell membrane</location>
        <topology evidence="8">Multi-pass membrane protein</topology>
    </subcellularLocation>
</comment>
<evidence type="ECO:0000313" key="10">
    <source>
        <dbReference type="Proteomes" id="UP000030700"/>
    </source>
</evidence>